<evidence type="ECO:0000313" key="1">
    <source>
        <dbReference type="EMBL" id="CAG8853610.1"/>
    </source>
</evidence>
<feature type="non-terminal residue" evidence="1">
    <location>
        <position position="45"/>
    </location>
</feature>
<protein>
    <submittedName>
        <fullName evidence="1">33368_t:CDS:1</fullName>
    </submittedName>
</protein>
<accession>A0ABN7XF64</accession>
<gene>
    <name evidence="1" type="ORF">GMARGA_LOCUS42431</name>
</gene>
<sequence>LMVYQQLQLMANNYIPANQLDFILTLRSEIERLEIEKQRLEKIKI</sequence>
<organism evidence="1 2">
    <name type="scientific">Gigaspora margarita</name>
    <dbReference type="NCBI Taxonomy" id="4874"/>
    <lineage>
        <taxon>Eukaryota</taxon>
        <taxon>Fungi</taxon>
        <taxon>Fungi incertae sedis</taxon>
        <taxon>Mucoromycota</taxon>
        <taxon>Glomeromycotina</taxon>
        <taxon>Glomeromycetes</taxon>
        <taxon>Diversisporales</taxon>
        <taxon>Gigasporaceae</taxon>
        <taxon>Gigaspora</taxon>
    </lineage>
</organism>
<keyword evidence="2" id="KW-1185">Reference proteome</keyword>
<reference evidence="1 2" key="1">
    <citation type="submission" date="2021-06" db="EMBL/GenBank/DDBJ databases">
        <authorList>
            <person name="Kallberg Y."/>
            <person name="Tangrot J."/>
            <person name="Rosling A."/>
        </authorList>
    </citation>
    <scope>NUCLEOTIDE SEQUENCE [LARGE SCALE GENOMIC DNA]</scope>
    <source>
        <strain evidence="1 2">120-4 pot B 10/14</strain>
    </source>
</reference>
<feature type="non-terminal residue" evidence="1">
    <location>
        <position position="1"/>
    </location>
</feature>
<evidence type="ECO:0000313" key="2">
    <source>
        <dbReference type="Proteomes" id="UP000789901"/>
    </source>
</evidence>
<comment type="caution">
    <text evidence="1">The sequence shown here is derived from an EMBL/GenBank/DDBJ whole genome shotgun (WGS) entry which is preliminary data.</text>
</comment>
<name>A0ABN7XF64_GIGMA</name>
<proteinExistence type="predicted"/>
<dbReference type="EMBL" id="CAJVQB010126736">
    <property type="protein sequence ID" value="CAG8853610.1"/>
    <property type="molecule type" value="Genomic_DNA"/>
</dbReference>
<dbReference type="Proteomes" id="UP000789901">
    <property type="component" value="Unassembled WGS sequence"/>
</dbReference>